<evidence type="ECO:0000313" key="2">
    <source>
        <dbReference type="Proteomes" id="UP000184080"/>
    </source>
</evidence>
<dbReference type="EMBL" id="FQZO01000006">
    <property type="protein sequence ID" value="SHJ64690.1"/>
    <property type="molecule type" value="Genomic_DNA"/>
</dbReference>
<sequence length="132" mass="15398">MSNEIFDKYFVIKREDVNKYLNVKDKDAFCRCIEVISDRRSIDDKKCNQYLVVNKDEPYAALVKKLILGEVTAREIIEAIARNCVAWDTSKDKREGLLPEVAVFTNPYLYEKLTGEKYAKYRAIDKFNIGED</sequence>
<accession>A0A1M6L0G2</accession>
<dbReference type="Proteomes" id="UP000184080">
    <property type="component" value="Unassembled WGS sequence"/>
</dbReference>
<evidence type="ECO:0000313" key="1">
    <source>
        <dbReference type="EMBL" id="SHJ64690.1"/>
    </source>
</evidence>
<dbReference type="AlphaFoldDB" id="A0A1M6L0G2"/>
<reference evidence="1 2" key="1">
    <citation type="submission" date="2016-11" db="EMBL/GenBank/DDBJ databases">
        <authorList>
            <person name="Jaros S."/>
            <person name="Januszkiewicz K."/>
            <person name="Wedrychowicz H."/>
        </authorList>
    </citation>
    <scope>NUCLEOTIDE SEQUENCE [LARGE SCALE GENOMIC DNA]</scope>
    <source>
        <strain evidence="1 2">DSM 21864</strain>
    </source>
</reference>
<keyword evidence="2" id="KW-1185">Reference proteome</keyword>
<dbReference type="RefSeq" id="WP_178140737.1">
    <property type="nucleotide sequence ID" value="NZ_FQZO01000006.1"/>
</dbReference>
<organism evidence="1 2">
    <name type="scientific">Clostridium amylolyticum</name>
    <dbReference type="NCBI Taxonomy" id="1121298"/>
    <lineage>
        <taxon>Bacteria</taxon>
        <taxon>Bacillati</taxon>
        <taxon>Bacillota</taxon>
        <taxon>Clostridia</taxon>
        <taxon>Eubacteriales</taxon>
        <taxon>Clostridiaceae</taxon>
        <taxon>Clostridium</taxon>
    </lineage>
</organism>
<proteinExistence type="predicted"/>
<name>A0A1M6L0G2_9CLOT</name>
<dbReference type="STRING" id="1121298.SAMN05444401_3562"/>
<gene>
    <name evidence="1" type="ORF">SAMN05444401_3562</name>
</gene>
<protein>
    <submittedName>
        <fullName evidence="1">Uncharacterized protein</fullName>
    </submittedName>
</protein>